<evidence type="ECO:0000313" key="1">
    <source>
        <dbReference type="EnsemblMetazoa" id="GPAI008853-PA"/>
    </source>
</evidence>
<dbReference type="EnsemblMetazoa" id="GPAI008853-RA">
    <property type="protein sequence ID" value="GPAI008853-PA"/>
    <property type="gene ID" value="GPAI008853"/>
</dbReference>
<keyword evidence="2" id="KW-1185">Reference proteome</keyword>
<dbReference type="VEuPathDB" id="VectorBase:GPAI008853"/>
<dbReference type="AlphaFoldDB" id="A0A1A9ZAN7"/>
<proteinExistence type="predicted"/>
<accession>A0A1A9ZAN7</accession>
<evidence type="ECO:0000313" key="2">
    <source>
        <dbReference type="Proteomes" id="UP000092445"/>
    </source>
</evidence>
<reference evidence="1" key="2">
    <citation type="submission" date="2020-05" db="UniProtKB">
        <authorList>
            <consortium name="EnsemblMetazoa"/>
        </authorList>
    </citation>
    <scope>IDENTIFICATION</scope>
    <source>
        <strain evidence="1">IAEA</strain>
    </source>
</reference>
<sequence>MFTSKWIYQSSIVEEENTSAGTKRTPQIDDFIQLLDYRIFYRKAMRYNSIAACISSAAHSIFSTNSKETIGITKRRWHHLYWGNDRHPDKVLDLAFHHFISH</sequence>
<organism evidence="1 2">
    <name type="scientific">Glossina pallidipes</name>
    <name type="common">Tsetse fly</name>
    <dbReference type="NCBI Taxonomy" id="7398"/>
    <lineage>
        <taxon>Eukaryota</taxon>
        <taxon>Metazoa</taxon>
        <taxon>Ecdysozoa</taxon>
        <taxon>Arthropoda</taxon>
        <taxon>Hexapoda</taxon>
        <taxon>Insecta</taxon>
        <taxon>Pterygota</taxon>
        <taxon>Neoptera</taxon>
        <taxon>Endopterygota</taxon>
        <taxon>Diptera</taxon>
        <taxon>Brachycera</taxon>
        <taxon>Muscomorpha</taxon>
        <taxon>Hippoboscoidea</taxon>
        <taxon>Glossinidae</taxon>
        <taxon>Glossina</taxon>
    </lineage>
</organism>
<protein>
    <submittedName>
        <fullName evidence="1">Uncharacterized protein</fullName>
    </submittedName>
</protein>
<reference evidence="2" key="1">
    <citation type="submission" date="2014-03" db="EMBL/GenBank/DDBJ databases">
        <authorList>
            <person name="Aksoy S."/>
            <person name="Warren W."/>
            <person name="Wilson R.K."/>
        </authorList>
    </citation>
    <scope>NUCLEOTIDE SEQUENCE [LARGE SCALE GENOMIC DNA]</scope>
    <source>
        <strain evidence="2">IAEA</strain>
    </source>
</reference>
<name>A0A1A9ZAN7_GLOPL</name>
<dbReference type="Proteomes" id="UP000092445">
    <property type="component" value="Unassembled WGS sequence"/>
</dbReference>